<dbReference type="InterPro" id="IPR000305">
    <property type="entry name" value="GIY-YIG_endonuc"/>
</dbReference>
<dbReference type="CDD" id="cd10451">
    <property type="entry name" value="GIY-YIG_LuxR_like"/>
    <property type="match status" value="1"/>
</dbReference>
<reference evidence="3" key="2">
    <citation type="submission" date="2023-05" db="EMBL/GenBank/DDBJ databases">
        <title>Comparative genomics of Bacillaceae isolates and their secondary metabolite potential.</title>
        <authorList>
            <person name="Song L."/>
            <person name="Nielsen L.J."/>
            <person name="Mohite O."/>
            <person name="Xu X."/>
            <person name="Weber T."/>
            <person name="Kovacs A.T."/>
        </authorList>
    </citation>
    <scope>NUCLEOTIDE SEQUENCE</scope>
    <source>
        <strain evidence="3">LY1</strain>
    </source>
</reference>
<dbReference type="SUPFAM" id="SSF82771">
    <property type="entry name" value="GIY-YIG endonuclease"/>
    <property type="match status" value="1"/>
</dbReference>
<dbReference type="AlphaFoldDB" id="A0AAX3X2K3"/>
<evidence type="ECO:0000313" key="2">
    <source>
        <dbReference type="EMBL" id="QGG50721.1"/>
    </source>
</evidence>
<dbReference type="Proteomes" id="UP000373269">
    <property type="component" value="Chromosome"/>
</dbReference>
<dbReference type="Pfam" id="PF01541">
    <property type="entry name" value="GIY-YIG"/>
    <property type="match status" value="1"/>
</dbReference>
<organism evidence="3 5">
    <name type="scientific">Lysinibacillus pakistanensis</name>
    <dbReference type="NCBI Taxonomy" id="759811"/>
    <lineage>
        <taxon>Bacteria</taxon>
        <taxon>Bacillati</taxon>
        <taxon>Bacillota</taxon>
        <taxon>Bacilli</taxon>
        <taxon>Bacillales</taxon>
        <taxon>Bacillaceae</taxon>
        <taxon>Lysinibacillus</taxon>
    </lineage>
</organism>
<gene>
    <name evidence="2" type="ORF">GDS87_07035</name>
    <name evidence="3" type="ORF">QNH24_07510</name>
</gene>
<dbReference type="InterPro" id="IPR035901">
    <property type="entry name" value="GIY-YIG_endonuc_sf"/>
</dbReference>
<reference evidence="2 4" key="1">
    <citation type="submission" date="2019-11" db="EMBL/GenBank/DDBJ databases">
        <title>Whole Genome Sequencing and Comparative Genomic Analyses of Lysinibacillus pakistanensis LZH-9, a Halotolerant Strain with Excellent COD Removal Capability.</title>
        <authorList>
            <person name="Zhou H."/>
        </authorList>
    </citation>
    <scope>NUCLEOTIDE SEQUENCE [LARGE SCALE GENOMIC DNA]</scope>
    <source>
        <strain evidence="2 4">LZH-9</strain>
    </source>
</reference>
<dbReference type="Gene3D" id="3.40.1440.10">
    <property type="entry name" value="GIY-YIG endonuclease"/>
    <property type="match status" value="1"/>
</dbReference>
<feature type="domain" description="GIY-YIG" evidence="1">
    <location>
        <begin position="18"/>
        <end position="113"/>
    </location>
</feature>
<protein>
    <submittedName>
        <fullName evidence="3">GIY-YIG nuclease family protein</fullName>
    </submittedName>
</protein>
<name>A0AAX3X2K3_9BACI</name>
<proteinExistence type="predicted"/>
<sequence>MDHKKELKEMYKEMKIEAGVFTMTNKQNGKVFVGSFNNLKRLNGFQFSLKTNSYTNKKLQADFNTFGQDAFDLEIVEYLKKKEEGYFDAKRELEKLEQKWLDTLQPFGDRGYNA</sequence>
<evidence type="ECO:0000259" key="1">
    <source>
        <dbReference type="Pfam" id="PF01541"/>
    </source>
</evidence>
<evidence type="ECO:0000313" key="4">
    <source>
        <dbReference type="Proteomes" id="UP000373269"/>
    </source>
</evidence>
<dbReference type="EMBL" id="CP045835">
    <property type="protein sequence ID" value="QGG50721.1"/>
    <property type="molecule type" value="Genomic_DNA"/>
</dbReference>
<keyword evidence="4" id="KW-1185">Reference proteome</keyword>
<dbReference type="Proteomes" id="UP001178322">
    <property type="component" value="Chromosome"/>
</dbReference>
<evidence type="ECO:0000313" key="5">
    <source>
        <dbReference type="Proteomes" id="UP001178322"/>
    </source>
</evidence>
<accession>A0AAX3X2K3</accession>
<dbReference type="RefSeq" id="WP_283871456.1">
    <property type="nucleotide sequence ID" value="NZ_CP045835.1"/>
</dbReference>
<evidence type="ECO:0000313" key="3">
    <source>
        <dbReference type="EMBL" id="WHY53081.1"/>
    </source>
</evidence>
<dbReference type="EMBL" id="CP126101">
    <property type="protein sequence ID" value="WHY53081.1"/>
    <property type="molecule type" value="Genomic_DNA"/>
</dbReference>